<dbReference type="Pfam" id="PF00756">
    <property type="entry name" value="Esterase"/>
    <property type="match status" value="1"/>
</dbReference>
<keyword evidence="2" id="KW-1185">Reference proteome</keyword>
<evidence type="ECO:0000313" key="2">
    <source>
        <dbReference type="Proteomes" id="UP000606870"/>
    </source>
</evidence>
<organism evidence="1 2">
    <name type="scientific">Megasphaera hominis</name>
    <dbReference type="NCBI Taxonomy" id="159836"/>
    <lineage>
        <taxon>Bacteria</taxon>
        <taxon>Bacillati</taxon>
        <taxon>Bacillota</taxon>
        <taxon>Negativicutes</taxon>
        <taxon>Veillonellales</taxon>
        <taxon>Veillonellaceae</taxon>
        <taxon>Megasphaera</taxon>
    </lineage>
</organism>
<dbReference type="InterPro" id="IPR029058">
    <property type="entry name" value="AB_hydrolase_fold"/>
</dbReference>
<dbReference type="Proteomes" id="UP000606870">
    <property type="component" value="Unassembled WGS sequence"/>
</dbReference>
<comment type="caution">
    <text evidence="1">The sequence shown here is derived from an EMBL/GenBank/DDBJ whole genome shotgun (WGS) entry which is preliminary data.</text>
</comment>
<dbReference type="PANTHER" id="PTHR48098">
    <property type="entry name" value="ENTEROCHELIN ESTERASE-RELATED"/>
    <property type="match status" value="1"/>
</dbReference>
<accession>A0ABR6VIB0</accession>
<sequence>MYAITALSGYGLFTVVMDSRVAAFAAKGAIPMPSLHVEFYSDALKIDTGVEVIYPQNCARTPEPLRSVIKPPFQVLYLLHGIMRDQTSWIRFTNIEQYVMDMGLVVVMPTTGRGHYINQPHGYRYFDYITKELPEIMNNMFRISQKREDTFIAGLSMGGYGALHAAALCPEQYAAAASLSGVVDVGIFYDSDDFYFDAEKWMTFDNRDPRGGKDDLLVEIKAAKEKGIELPKMLCAVGRQDFLYPCNVAFYEKARQLTEIEFWEEDGDHVWEFWDRNIKKVLDWLPLKQRIKGYKQQLVIK</sequence>
<dbReference type="InterPro" id="IPR000801">
    <property type="entry name" value="Esterase-like"/>
</dbReference>
<evidence type="ECO:0000313" key="1">
    <source>
        <dbReference type="EMBL" id="MBC3535926.1"/>
    </source>
</evidence>
<dbReference type="PANTHER" id="PTHR48098:SF1">
    <property type="entry name" value="DIACYLGLYCEROL ACYLTRANSFERASE_MYCOLYLTRANSFERASE AG85A"/>
    <property type="match status" value="1"/>
</dbReference>
<dbReference type="Gene3D" id="3.40.50.1820">
    <property type="entry name" value="alpha/beta hydrolase"/>
    <property type="match status" value="1"/>
</dbReference>
<reference evidence="1 2" key="1">
    <citation type="submission" date="2020-08" db="EMBL/GenBank/DDBJ databases">
        <authorList>
            <person name="Liu C."/>
            <person name="Sun Q."/>
        </authorList>
    </citation>
    <scope>NUCLEOTIDE SEQUENCE [LARGE SCALE GENOMIC DNA]</scope>
    <source>
        <strain evidence="1 2">NSJ-59</strain>
    </source>
</reference>
<dbReference type="SUPFAM" id="SSF53474">
    <property type="entry name" value="alpha/beta-Hydrolases"/>
    <property type="match status" value="1"/>
</dbReference>
<dbReference type="EMBL" id="JACOGK010000003">
    <property type="protein sequence ID" value="MBC3535926.1"/>
    <property type="molecule type" value="Genomic_DNA"/>
</dbReference>
<gene>
    <name evidence="1" type="ORF">H8J70_01445</name>
</gene>
<dbReference type="InterPro" id="IPR050583">
    <property type="entry name" value="Mycobacterial_A85_antigen"/>
</dbReference>
<name>A0ABR6VIB0_9FIRM</name>
<protein>
    <submittedName>
        <fullName evidence="1">Prolyl oligopeptidase family serine peptidase</fullName>
    </submittedName>
</protein>
<proteinExistence type="predicted"/>